<dbReference type="Gene3D" id="1.20.1720.10">
    <property type="entry name" value="Multidrug resistance protein D"/>
    <property type="match status" value="1"/>
</dbReference>
<dbReference type="OMA" id="TICCYLM"/>
<feature type="transmembrane region" description="Helical" evidence="6">
    <location>
        <begin position="64"/>
        <end position="89"/>
    </location>
</feature>
<keyword evidence="4 6" id="KW-1133">Transmembrane helix</keyword>
<dbReference type="InterPro" id="IPR011701">
    <property type="entry name" value="MFS"/>
</dbReference>
<dbReference type="InterPro" id="IPR020846">
    <property type="entry name" value="MFS_dom"/>
</dbReference>
<gene>
    <name evidence="8" type="ORF">BCR43DRAFT_485894</name>
</gene>
<comment type="caution">
    <text evidence="8">The sequence shown here is derived from an EMBL/GenBank/DDBJ whole genome shotgun (WGS) entry which is preliminary data.</text>
</comment>
<keyword evidence="3 6" id="KW-0812">Transmembrane</keyword>
<organism evidence="8 9">
    <name type="scientific">Syncephalastrum racemosum</name>
    <name type="common">Filamentous fungus</name>
    <dbReference type="NCBI Taxonomy" id="13706"/>
    <lineage>
        <taxon>Eukaryota</taxon>
        <taxon>Fungi</taxon>
        <taxon>Fungi incertae sedis</taxon>
        <taxon>Mucoromycota</taxon>
        <taxon>Mucoromycotina</taxon>
        <taxon>Mucoromycetes</taxon>
        <taxon>Mucorales</taxon>
        <taxon>Syncephalastraceae</taxon>
        <taxon>Syncephalastrum</taxon>
    </lineage>
</organism>
<evidence type="ECO:0000256" key="1">
    <source>
        <dbReference type="ARBA" id="ARBA00004127"/>
    </source>
</evidence>
<feature type="transmembrane region" description="Helical" evidence="6">
    <location>
        <begin position="261"/>
        <end position="281"/>
    </location>
</feature>
<evidence type="ECO:0000313" key="8">
    <source>
        <dbReference type="EMBL" id="ORZ00846.1"/>
    </source>
</evidence>
<dbReference type="GO" id="GO:0000329">
    <property type="term" value="C:fungal-type vacuole membrane"/>
    <property type="evidence" value="ECO:0007669"/>
    <property type="project" value="TreeGrafter"/>
</dbReference>
<feature type="transmembrane region" description="Helical" evidence="6">
    <location>
        <begin position="422"/>
        <end position="450"/>
    </location>
</feature>
<evidence type="ECO:0000313" key="9">
    <source>
        <dbReference type="Proteomes" id="UP000242180"/>
    </source>
</evidence>
<feature type="transmembrane region" description="Helical" evidence="6">
    <location>
        <begin position="101"/>
        <end position="120"/>
    </location>
</feature>
<accession>A0A1X2HPM6</accession>
<keyword evidence="2" id="KW-0813">Transport</keyword>
<dbReference type="AlphaFoldDB" id="A0A1X2HPM6"/>
<dbReference type="GO" id="GO:0015174">
    <property type="term" value="F:basic amino acid transmembrane transporter activity"/>
    <property type="evidence" value="ECO:0007669"/>
    <property type="project" value="TreeGrafter"/>
</dbReference>
<dbReference type="GO" id="GO:0012505">
    <property type="term" value="C:endomembrane system"/>
    <property type="evidence" value="ECO:0007669"/>
    <property type="project" value="UniProtKB-SubCell"/>
</dbReference>
<dbReference type="PANTHER" id="PTHR23501:SF191">
    <property type="entry name" value="VACUOLAR BASIC AMINO ACID TRANSPORTER 4"/>
    <property type="match status" value="1"/>
</dbReference>
<name>A0A1X2HPM6_SYNRA</name>
<feature type="transmembrane region" description="Helical" evidence="6">
    <location>
        <begin position="332"/>
        <end position="356"/>
    </location>
</feature>
<dbReference type="FunCoup" id="A0A1X2HPM6">
    <property type="interactions" value="35"/>
</dbReference>
<sequence>MRCSESSSLLTHYQGGGYDAVREDDTASDIQTCVSSLGDVTAATLKDDEEEVDLAAKRRNHAPLLLVLSGLWVGLTLSSLDSSIVATIYPQIGTEFRSSNNAVWIATSYMVSHTALQPIYGRLSDAFGRKSALTFATTVFFIGSLLCGLATNMPSLVFARAIAGVGGGGLKTMAAIIISDLVPLRQRAHYQGYCNIADGVGAVLGAPLGGIITDTIGWRYCFLINVPLLLLSMYVCTQILYDYNLEEQGIDYPLFERMKDIDYAGSATLVTGAVSFLLATSLGGNMLPWSDPFIIGCFVVMLAAGACFCFVEARFAVHPVMPMSIVTTQSPLACLGTTFFAVMASFGMTFTTPLFYQGLLGYPASQSALITLPKVVALWCGSVMSGLYVAKTGHYRRFIRTAAMTAVFGMLAISCWEPDSSLGYMVFCLILDGWSTGAITTTIVVAMLSCLEKKDSATITSISFLFRHIGTVLGVSGTAAIFQGTTKAILTKEITGPGAQAIIDTARNSMMDVRELLPPEVLPVVLDAYQTAIRFAFYFCVLASFMSLICTMFVKQNKLNTKVSTWQKPSEVVIDRKPLKLYESNH</sequence>
<dbReference type="PROSITE" id="PS50850">
    <property type="entry name" value="MFS"/>
    <property type="match status" value="1"/>
</dbReference>
<dbReference type="InterPro" id="IPR036259">
    <property type="entry name" value="MFS_trans_sf"/>
</dbReference>
<evidence type="ECO:0000256" key="6">
    <source>
        <dbReference type="SAM" id="Phobius"/>
    </source>
</evidence>
<feature type="transmembrane region" description="Helical" evidence="6">
    <location>
        <begin position="397"/>
        <end position="416"/>
    </location>
</feature>
<feature type="transmembrane region" description="Helical" evidence="6">
    <location>
        <begin position="368"/>
        <end position="390"/>
    </location>
</feature>
<feature type="transmembrane region" description="Helical" evidence="6">
    <location>
        <begin position="217"/>
        <end position="241"/>
    </location>
</feature>
<keyword evidence="9" id="KW-1185">Reference proteome</keyword>
<keyword evidence="5 6" id="KW-0472">Membrane</keyword>
<evidence type="ECO:0000256" key="2">
    <source>
        <dbReference type="ARBA" id="ARBA00022448"/>
    </source>
</evidence>
<dbReference type="STRING" id="13706.A0A1X2HPM6"/>
<dbReference type="GO" id="GO:0005886">
    <property type="term" value="C:plasma membrane"/>
    <property type="evidence" value="ECO:0007669"/>
    <property type="project" value="TreeGrafter"/>
</dbReference>
<dbReference type="OrthoDB" id="10021397at2759"/>
<feature type="transmembrane region" description="Helical" evidence="6">
    <location>
        <begin position="535"/>
        <end position="554"/>
    </location>
</feature>
<feature type="transmembrane region" description="Helical" evidence="6">
    <location>
        <begin position="462"/>
        <end position="482"/>
    </location>
</feature>
<dbReference type="Gene3D" id="1.20.1250.20">
    <property type="entry name" value="MFS general substrate transporter like domains"/>
    <property type="match status" value="1"/>
</dbReference>
<feature type="transmembrane region" description="Helical" evidence="6">
    <location>
        <begin position="190"/>
        <end position="211"/>
    </location>
</feature>
<comment type="subcellular location">
    <subcellularLocation>
        <location evidence="1">Endomembrane system</location>
        <topology evidence="1">Multi-pass membrane protein</topology>
    </subcellularLocation>
</comment>
<dbReference type="CDD" id="cd17502">
    <property type="entry name" value="MFS_Azr1_MDR_like"/>
    <property type="match status" value="1"/>
</dbReference>
<evidence type="ECO:0000256" key="4">
    <source>
        <dbReference type="ARBA" id="ARBA00022989"/>
    </source>
</evidence>
<dbReference type="Pfam" id="PF07690">
    <property type="entry name" value="MFS_1"/>
    <property type="match status" value="1"/>
</dbReference>
<dbReference type="SUPFAM" id="SSF103473">
    <property type="entry name" value="MFS general substrate transporter"/>
    <property type="match status" value="1"/>
</dbReference>
<proteinExistence type="predicted"/>
<dbReference type="PANTHER" id="PTHR23501">
    <property type="entry name" value="MAJOR FACILITATOR SUPERFAMILY"/>
    <property type="match status" value="1"/>
</dbReference>
<evidence type="ECO:0000256" key="3">
    <source>
        <dbReference type="ARBA" id="ARBA00022692"/>
    </source>
</evidence>
<protein>
    <submittedName>
        <fullName evidence="8">Major facilitator superfamily domain-containing protein</fullName>
    </submittedName>
</protein>
<feature type="transmembrane region" description="Helical" evidence="6">
    <location>
        <begin position="157"/>
        <end position="178"/>
    </location>
</feature>
<dbReference type="EMBL" id="MCGN01000002">
    <property type="protein sequence ID" value="ORZ00846.1"/>
    <property type="molecule type" value="Genomic_DNA"/>
</dbReference>
<feature type="domain" description="Major facilitator superfamily (MFS) profile" evidence="7">
    <location>
        <begin position="67"/>
        <end position="559"/>
    </location>
</feature>
<dbReference type="Proteomes" id="UP000242180">
    <property type="component" value="Unassembled WGS sequence"/>
</dbReference>
<reference evidence="8 9" key="1">
    <citation type="submission" date="2016-07" db="EMBL/GenBank/DDBJ databases">
        <title>Pervasive Adenine N6-methylation of Active Genes in Fungi.</title>
        <authorList>
            <consortium name="DOE Joint Genome Institute"/>
            <person name="Mondo S.J."/>
            <person name="Dannebaum R.O."/>
            <person name="Kuo R.C."/>
            <person name="Labutti K."/>
            <person name="Haridas S."/>
            <person name="Kuo A."/>
            <person name="Salamov A."/>
            <person name="Ahrendt S.R."/>
            <person name="Lipzen A."/>
            <person name="Sullivan W."/>
            <person name="Andreopoulos W.B."/>
            <person name="Clum A."/>
            <person name="Lindquist E."/>
            <person name="Daum C."/>
            <person name="Ramamoorthy G.K."/>
            <person name="Gryganskyi A."/>
            <person name="Culley D."/>
            <person name="Magnuson J.K."/>
            <person name="James T.Y."/>
            <person name="O'Malley M.A."/>
            <person name="Stajich J.E."/>
            <person name="Spatafora J.W."/>
            <person name="Visel A."/>
            <person name="Grigoriev I.V."/>
        </authorList>
    </citation>
    <scope>NUCLEOTIDE SEQUENCE [LARGE SCALE GENOMIC DNA]</scope>
    <source>
        <strain evidence="8 9">NRRL 2496</strain>
    </source>
</reference>
<evidence type="ECO:0000259" key="7">
    <source>
        <dbReference type="PROSITE" id="PS50850"/>
    </source>
</evidence>
<feature type="transmembrane region" description="Helical" evidence="6">
    <location>
        <begin position="132"/>
        <end position="151"/>
    </location>
</feature>
<dbReference type="InParanoid" id="A0A1X2HPM6"/>
<feature type="transmembrane region" description="Helical" evidence="6">
    <location>
        <begin position="293"/>
        <end position="311"/>
    </location>
</feature>
<evidence type="ECO:0000256" key="5">
    <source>
        <dbReference type="ARBA" id="ARBA00023136"/>
    </source>
</evidence>